<gene>
    <name evidence="1" type="ORF">METZ01_LOCUS328094</name>
</gene>
<name>A0A382PR26_9ZZZZ</name>
<dbReference type="NCBIfam" id="TIGR04062">
    <property type="entry name" value="dnd_assoc_4"/>
    <property type="match status" value="1"/>
</dbReference>
<sequence>MIKKLTGSDSPPFQQIWQLLIFAASLGIRDKEKRPIENYDAGKAIQENYFSAPGWKGLLYLMRLVETENTNCLNSSEEEQDKLIKSFEEYSNYGLHFLSRIMETSNDYLDMLIEMCLKEDEKSPEPDLELI</sequence>
<dbReference type="InterPro" id="IPR023983">
    <property type="entry name" value="DNA_S_mod_dnd_assoc_4"/>
</dbReference>
<accession>A0A382PR26</accession>
<dbReference type="AlphaFoldDB" id="A0A382PR26"/>
<dbReference type="EMBL" id="UINC01108840">
    <property type="protein sequence ID" value="SVC75240.1"/>
    <property type="molecule type" value="Genomic_DNA"/>
</dbReference>
<protein>
    <submittedName>
        <fullName evidence="1">Uncharacterized protein</fullName>
    </submittedName>
</protein>
<evidence type="ECO:0000313" key="1">
    <source>
        <dbReference type="EMBL" id="SVC75240.1"/>
    </source>
</evidence>
<reference evidence="1" key="1">
    <citation type="submission" date="2018-05" db="EMBL/GenBank/DDBJ databases">
        <authorList>
            <person name="Lanie J.A."/>
            <person name="Ng W.-L."/>
            <person name="Kazmierczak K.M."/>
            <person name="Andrzejewski T.M."/>
            <person name="Davidsen T.M."/>
            <person name="Wayne K.J."/>
            <person name="Tettelin H."/>
            <person name="Glass J.I."/>
            <person name="Rusch D."/>
            <person name="Podicherti R."/>
            <person name="Tsui H.-C.T."/>
            <person name="Winkler M.E."/>
        </authorList>
    </citation>
    <scope>NUCLEOTIDE SEQUENCE</scope>
</reference>
<organism evidence="1">
    <name type="scientific">marine metagenome</name>
    <dbReference type="NCBI Taxonomy" id="408172"/>
    <lineage>
        <taxon>unclassified sequences</taxon>
        <taxon>metagenomes</taxon>
        <taxon>ecological metagenomes</taxon>
    </lineage>
</organism>
<proteinExistence type="predicted"/>